<dbReference type="Proteomes" id="UP000663923">
    <property type="component" value="Chromosome"/>
</dbReference>
<evidence type="ECO:0000313" key="4">
    <source>
        <dbReference type="Proteomes" id="UP000663923"/>
    </source>
</evidence>
<dbReference type="PROSITE" id="PS51257">
    <property type="entry name" value="PROKAR_LIPOPROTEIN"/>
    <property type="match status" value="1"/>
</dbReference>
<proteinExistence type="inferred from homology"/>
<accession>A0ABX7SYW9</accession>
<keyword evidence="2" id="KW-1134">Transmembrane beta strand</keyword>
<dbReference type="PANTHER" id="PTHR30203">
    <property type="entry name" value="OUTER MEMBRANE CATION EFFLUX PROTEIN"/>
    <property type="match status" value="1"/>
</dbReference>
<comment type="subcellular location">
    <subcellularLocation>
        <location evidence="2">Cell membrane</location>
        <topology evidence="2">Lipid-anchor</topology>
    </subcellularLocation>
</comment>
<dbReference type="EMBL" id="CP071794">
    <property type="protein sequence ID" value="QTD54445.1"/>
    <property type="molecule type" value="Genomic_DNA"/>
</dbReference>
<keyword evidence="4" id="KW-1185">Reference proteome</keyword>
<evidence type="ECO:0000256" key="1">
    <source>
        <dbReference type="ARBA" id="ARBA00007613"/>
    </source>
</evidence>
<feature type="chain" id="PRO_5045008385" evidence="2">
    <location>
        <begin position="19"/>
        <end position="471"/>
    </location>
</feature>
<dbReference type="InterPro" id="IPR003423">
    <property type="entry name" value="OMP_efflux"/>
</dbReference>
<dbReference type="Gene3D" id="1.20.1600.10">
    <property type="entry name" value="Outer membrane efflux proteins (OEP)"/>
    <property type="match status" value="1"/>
</dbReference>
<evidence type="ECO:0000313" key="3">
    <source>
        <dbReference type="EMBL" id="QTD54445.1"/>
    </source>
</evidence>
<evidence type="ECO:0000256" key="2">
    <source>
        <dbReference type="RuleBase" id="RU362097"/>
    </source>
</evidence>
<dbReference type="Gene3D" id="2.20.200.10">
    <property type="entry name" value="Outer membrane efflux proteins (OEP)"/>
    <property type="match status" value="1"/>
</dbReference>
<gene>
    <name evidence="3" type="ORF">J4G78_09045</name>
</gene>
<dbReference type="PANTHER" id="PTHR30203:SF21">
    <property type="entry name" value="OUTER MEMBRANE COMPONENT OF MULTIDRUG EFFLUX PUMP-RELATED"/>
    <property type="match status" value="1"/>
</dbReference>
<reference evidence="3 4" key="1">
    <citation type="submission" date="2021-03" db="EMBL/GenBank/DDBJ databases">
        <title>Complete genome of Parasphingorhabdus_sp.JHSY0214.</title>
        <authorList>
            <person name="Yoo J.H."/>
            <person name="Bae J.W."/>
        </authorList>
    </citation>
    <scope>NUCLEOTIDE SEQUENCE [LARGE SCALE GENOMIC DNA]</scope>
    <source>
        <strain evidence="3 4">JHSY0214</strain>
    </source>
</reference>
<dbReference type="SUPFAM" id="SSF56954">
    <property type="entry name" value="Outer membrane efflux proteins (OEP)"/>
    <property type="match status" value="1"/>
</dbReference>
<comment type="similarity">
    <text evidence="1 2">Belongs to the outer membrane factor (OMF) (TC 1.B.17) family.</text>
</comment>
<keyword evidence="2" id="KW-0472">Membrane</keyword>
<dbReference type="Pfam" id="PF02321">
    <property type="entry name" value="OEP"/>
    <property type="match status" value="2"/>
</dbReference>
<keyword evidence="2" id="KW-0564">Palmitate</keyword>
<keyword evidence="2" id="KW-0812">Transmembrane</keyword>
<keyword evidence="2" id="KW-0449">Lipoprotein</keyword>
<organism evidence="3 4">
    <name type="scientific">Parasphingorhabdus cellanae</name>
    <dbReference type="NCBI Taxonomy" id="2806553"/>
    <lineage>
        <taxon>Bacteria</taxon>
        <taxon>Pseudomonadati</taxon>
        <taxon>Pseudomonadota</taxon>
        <taxon>Alphaproteobacteria</taxon>
        <taxon>Sphingomonadales</taxon>
        <taxon>Sphingomonadaceae</taxon>
        <taxon>Parasphingorhabdus</taxon>
    </lineage>
</organism>
<keyword evidence="2" id="KW-0732">Signal</keyword>
<dbReference type="InterPro" id="IPR010131">
    <property type="entry name" value="MdtP/NodT-like"/>
</dbReference>
<sequence length="471" mass="50536">MIRFVAIALACFALGACAVGPDYERPAPLSKENRALLEARNNANITVKQLPDQWWQLFDDPVLDGLVEKALGHNNDIRVAFANLKQARAALFAERASRLPFSEVTASGVQERTAGTNRFPANVDDFYSAGFDASYEVDVFGGVSRAVEAARADYEASQAALDVTRVSVAAETARLYALACALGSQSKAARESVRLLESTLDLTQRLLAGGRGTQRDVDQILLLVEQARSQIPQFEGERRAALYGLTVLTGDYPHAINPDAAQCDIAPTVRQKIPVGDGESLLARRPDIRQAERLLAADVARVGVATAALYPSIQLLGSISLSANDLGNLGDNSSLGYSVGPFISWNFPFNGAARAQVRANEAIAEGSLASFDQTVLVALQETEQALARLSGAIEREASLRKAFDAAHNAARISRIRYDYGADSFLQLLDSERSRVDVLASLVQSQSDRAAAQVALFKALGGGWQSAPVIDD</sequence>
<feature type="signal peptide" evidence="2">
    <location>
        <begin position="1"/>
        <end position="18"/>
    </location>
</feature>
<dbReference type="NCBIfam" id="TIGR01845">
    <property type="entry name" value="outer_NodT"/>
    <property type="match status" value="1"/>
</dbReference>
<dbReference type="RefSeq" id="WP_207986279.1">
    <property type="nucleotide sequence ID" value="NZ_CP071794.1"/>
</dbReference>
<protein>
    <submittedName>
        <fullName evidence="3">Efflux transporter outer membrane subunit</fullName>
    </submittedName>
</protein>
<name>A0ABX7SYW9_9SPHN</name>